<comment type="caution">
    <text evidence="2">The sequence shown here is derived from an EMBL/GenBank/DDBJ whole genome shotgun (WGS) entry which is preliminary data.</text>
</comment>
<dbReference type="AlphaFoldDB" id="A0A0F9USY4"/>
<gene>
    <name evidence="2" type="ORF">LCGC14_0171350</name>
</gene>
<reference evidence="2" key="1">
    <citation type="journal article" date="2015" name="Nature">
        <title>Complex archaea that bridge the gap between prokaryotes and eukaryotes.</title>
        <authorList>
            <person name="Spang A."/>
            <person name="Saw J.H."/>
            <person name="Jorgensen S.L."/>
            <person name="Zaremba-Niedzwiedzka K."/>
            <person name="Martijn J."/>
            <person name="Lind A.E."/>
            <person name="van Eijk R."/>
            <person name="Schleper C."/>
            <person name="Guy L."/>
            <person name="Ettema T.J."/>
        </authorList>
    </citation>
    <scope>NUCLEOTIDE SEQUENCE</scope>
</reference>
<proteinExistence type="predicted"/>
<accession>A0A0F9USY4</accession>
<name>A0A0F9USY4_9ZZZZ</name>
<evidence type="ECO:0000313" key="2">
    <source>
        <dbReference type="EMBL" id="KKN96205.1"/>
    </source>
</evidence>
<keyword evidence="1" id="KW-0472">Membrane</keyword>
<evidence type="ECO:0008006" key="3">
    <source>
        <dbReference type="Google" id="ProtNLM"/>
    </source>
</evidence>
<organism evidence="2">
    <name type="scientific">marine sediment metagenome</name>
    <dbReference type="NCBI Taxonomy" id="412755"/>
    <lineage>
        <taxon>unclassified sequences</taxon>
        <taxon>metagenomes</taxon>
        <taxon>ecological metagenomes</taxon>
    </lineage>
</organism>
<feature type="transmembrane region" description="Helical" evidence="1">
    <location>
        <begin position="27"/>
        <end position="46"/>
    </location>
</feature>
<sequence length="211" mass="24521">MTTENKYLVPKKLFNIIGASEVRQSRLMIALFFVIIVAVAICFMLVRMNMELQATNRQLSSERVMYGFPNREGFFVSQTQIPRTHIEGFMSWFIDNYNNFTPESAAANANEALRLMAPSLRIKQEEPLKTVAQQSKDQQITQVFARETEYTIEFEPGVGYWVSFRGQRIRATLNRVFSKAQFDMKFLIKPVKPSAHFEWAVVVENFWAQEI</sequence>
<dbReference type="EMBL" id="LAZR01000066">
    <property type="protein sequence ID" value="KKN96205.1"/>
    <property type="molecule type" value="Genomic_DNA"/>
</dbReference>
<evidence type="ECO:0000256" key="1">
    <source>
        <dbReference type="SAM" id="Phobius"/>
    </source>
</evidence>
<protein>
    <recommendedName>
        <fullName evidence="3">Bacterial virulence protein VirB8 domain-containing protein</fullName>
    </recommendedName>
</protein>
<keyword evidence="1" id="KW-1133">Transmembrane helix</keyword>
<keyword evidence="1" id="KW-0812">Transmembrane</keyword>